<keyword evidence="3 8" id="KW-0349">Heme</keyword>
<comment type="caution">
    <text evidence="10">The sequence shown here is derived from an EMBL/GenBank/DDBJ whole genome shotgun (WGS) entry which is preliminary data.</text>
</comment>
<evidence type="ECO:0000256" key="5">
    <source>
        <dbReference type="ARBA" id="ARBA00023002"/>
    </source>
</evidence>
<evidence type="ECO:0000256" key="7">
    <source>
        <dbReference type="ARBA" id="ARBA00023033"/>
    </source>
</evidence>
<keyword evidence="7 9" id="KW-0503">Monooxygenase</keyword>
<dbReference type="PRINTS" id="PR00385">
    <property type="entry name" value="P450"/>
</dbReference>
<feature type="binding site" description="axial binding residue" evidence="8">
    <location>
        <position position="435"/>
    </location>
    <ligand>
        <name>heme</name>
        <dbReference type="ChEBI" id="CHEBI:30413"/>
    </ligand>
    <ligandPart>
        <name>Fe</name>
        <dbReference type="ChEBI" id="CHEBI:18248"/>
    </ligandPart>
</feature>
<dbReference type="InterPro" id="IPR002402">
    <property type="entry name" value="Cyt_P450_E_grp-II"/>
</dbReference>
<dbReference type="EMBL" id="JAULSV010000004">
    <property type="protein sequence ID" value="KAK0645431.1"/>
    <property type="molecule type" value="Genomic_DNA"/>
</dbReference>
<keyword evidence="11" id="KW-1185">Reference proteome</keyword>
<dbReference type="Pfam" id="PF00067">
    <property type="entry name" value="p450"/>
    <property type="match status" value="1"/>
</dbReference>
<dbReference type="Gene3D" id="1.10.630.10">
    <property type="entry name" value="Cytochrome P450"/>
    <property type="match status" value="1"/>
</dbReference>
<evidence type="ECO:0000256" key="9">
    <source>
        <dbReference type="RuleBase" id="RU000461"/>
    </source>
</evidence>
<evidence type="ECO:0000256" key="8">
    <source>
        <dbReference type="PIRSR" id="PIRSR602402-1"/>
    </source>
</evidence>
<dbReference type="GO" id="GO:0020037">
    <property type="term" value="F:heme binding"/>
    <property type="evidence" value="ECO:0007669"/>
    <property type="project" value="InterPro"/>
</dbReference>
<keyword evidence="6 8" id="KW-0408">Iron</keyword>
<dbReference type="InterPro" id="IPR047146">
    <property type="entry name" value="Cyt_P450_E_CYP52_fungi"/>
</dbReference>
<dbReference type="InterPro" id="IPR002974">
    <property type="entry name" value="Cyt_P450_E_CYP52_ascomycetes"/>
</dbReference>
<dbReference type="CDD" id="cd11063">
    <property type="entry name" value="CYP52"/>
    <property type="match status" value="1"/>
</dbReference>
<dbReference type="PRINTS" id="PR00464">
    <property type="entry name" value="EP450II"/>
</dbReference>
<dbReference type="Proteomes" id="UP001174936">
    <property type="component" value="Unassembled WGS sequence"/>
</dbReference>
<evidence type="ECO:0000256" key="6">
    <source>
        <dbReference type="ARBA" id="ARBA00023004"/>
    </source>
</evidence>
<dbReference type="InterPro" id="IPR017972">
    <property type="entry name" value="Cyt_P450_CS"/>
</dbReference>
<keyword evidence="4 8" id="KW-0479">Metal-binding</keyword>
<dbReference type="GO" id="GO:0016712">
    <property type="term" value="F:oxidoreductase activity, acting on paired donors, with incorporation or reduction of molecular oxygen, reduced flavin or flavoprotein as one donor, and incorporation of one atom of oxygen"/>
    <property type="evidence" value="ECO:0007669"/>
    <property type="project" value="InterPro"/>
</dbReference>
<evidence type="ECO:0000256" key="3">
    <source>
        <dbReference type="ARBA" id="ARBA00022617"/>
    </source>
</evidence>
<reference evidence="10" key="1">
    <citation type="submission" date="2023-06" db="EMBL/GenBank/DDBJ databases">
        <title>Genome-scale phylogeny and comparative genomics of the fungal order Sordariales.</title>
        <authorList>
            <consortium name="Lawrence Berkeley National Laboratory"/>
            <person name="Hensen N."/>
            <person name="Bonometti L."/>
            <person name="Westerberg I."/>
            <person name="Brannstrom I.O."/>
            <person name="Guillou S."/>
            <person name="Cros-Aarteil S."/>
            <person name="Calhoun S."/>
            <person name="Haridas S."/>
            <person name="Kuo A."/>
            <person name="Mondo S."/>
            <person name="Pangilinan J."/>
            <person name="Riley R."/>
            <person name="Labutti K."/>
            <person name="Andreopoulos B."/>
            <person name="Lipzen A."/>
            <person name="Chen C."/>
            <person name="Yanf M."/>
            <person name="Daum C."/>
            <person name="Ng V."/>
            <person name="Clum A."/>
            <person name="Steindorff A."/>
            <person name="Ohm R."/>
            <person name="Martin F."/>
            <person name="Silar P."/>
            <person name="Natvig D."/>
            <person name="Lalanne C."/>
            <person name="Gautier V."/>
            <person name="Ament-Velasquez S.L."/>
            <person name="Kruys A."/>
            <person name="Hutchinson M.I."/>
            <person name="Powell A.J."/>
            <person name="Barry K."/>
            <person name="Miller A.N."/>
            <person name="Grigoriev I.V."/>
            <person name="Debuchy R."/>
            <person name="Gladieux P."/>
            <person name="Thoren M.H."/>
            <person name="Johannesson H."/>
        </authorList>
    </citation>
    <scope>NUCLEOTIDE SEQUENCE</scope>
    <source>
        <strain evidence="10">SMH2532-1</strain>
    </source>
</reference>
<comment type="cofactor">
    <cofactor evidence="1 8">
        <name>heme</name>
        <dbReference type="ChEBI" id="CHEBI:30413"/>
    </cofactor>
</comment>
<evidence type="ECO:0000256" key="1">
    <source>
        <dbReference type="ARBA" id="ARBA00001971"/>
    </source>
</evidence>
<dbReference type="AlphaFoldDB" id="A0AA39Y5H1"/>
<dbReference type="GO" id="GO:0005506">
    <property type="term" value="F:iron ion binding"/>
    <property type="evidence" value="ECO:0007669"/>
    <property type="project" value="InterPro"/>
</dbReference>
<gene>
    <name evidence="10" type="ORF">B0T16DRAFT_329224</name>
</gene>
<sequence>MGVFLTLIVGYAFIQRILSWIRTSRFKREHGCKPAQRYPQMDPILGLDVFRAFKKSAVERKALDAMTQRALTMHRTMTVSIMGQSFIMTAEPENVKAVLALNFDDFGIGQRMNALGRLLGKGIFTADGSHWKHSRALIRPSFTRAQVADLDSVETHVQNLIKRIPKEGATFDIQPLFFNFTIDNSTEFLFGRSINCQTDPSKSAFTEAWDYAEACLPDRMRLGKLLFLWRNRKFEDACELVHRHVDGYIAERMQGRDEKTSSRYNMLSELSSTCSDPVELRHELLNVLLAARDTTAGLLSSVFYFLARHPDVWRELAAEVAQLEDRIPDYDAIKSMRYLRAVLDETLRLHPPVPVNIRFAIRDTTLPLGGGTDGRAPIFVAKGTAINYSVWAIHRLPEVYGADAEDFRPQRWLDPDRPLRPGWAYLPFNGGPRICLGQQSALVEAGYVVVRLMQHFGRIDARGGQFREHLSLTLSHADGVKIALWRKGV</sequence>
<comment type="similarity">
    <text evidence="2 9">Belongs to the cytochrome P450 family.</text>
</comment>
<name>A0AA39Y5H1_9PEZI</name>
<evidence type="ECO:0000256" key="4">
    <source>
        <dbReference type="ARBA" id="ARBA00022723"/>
    </source>
</evidence>
<dbReference type="PANTHER" id="PTHR24287">
    <property type="entry name" value="P450, PUTATIVE (EUROFUNG)-RELATED"/>
    <property type="match status" value="1"/>
</dbReference>
<dbReference type="PANTHER" id="PTHR24287:SF1">
    <property type="entry name" value="P450, PUTATIVE (EUROFUNG)-RELATED"/>
    <property type="match status" value="1"/>
</dbReference>
<evidence type="ECO:0000313" key="10">
    <source>
        <dbReference type="EMBL" id="KAK0645431.1"/>
    </source>
</evidence>
<dbReference type="SUPFAM" id="SSF48264">
    <property type="entry name" value="Cytochrome P450"/>
    <property type="match status" value="1"/>
</dbReference>
<evidence type="ECO:0000313" key="11">
    <source>
        <dbReference type="Proteomes" id="UP001174936"/>
    </source>
</evidence>
<proteinExistence type="inferred from homology"/>
<keyword evidence="5 9" id="KW-0560">Oxidoreductase</keyword>
<dbReference type="PROSITE" id="PS00086">
    <property type="entry name" value="CYTOCHROME_P450"/>
    <property type="match status" value="1"/>
</dbReference>
<dbReference type="PRINTS" id="PR01239">
    <property type="entry name" value="EP450IICYP52"/>
</dbReference>
<dbReference type="InterPro" id="IPR036396">
    <property type="entry name" value="Cyt_P450_sf"/>
</dbReference>
<dbReference type="InterPro" id="IPR001128">
    <property type="entry name" value="Cyt_P450"/>
</dbReference>
<organism evidence="10 11">
    <name type="scientific">Cercophora newfieldiana</name>
    <dbReference type="NCBI Taxonomy" id="92897"/>
    <lineage>
        <taxon>Eukaryota</taxon>
        <taxon>Fungi</taxon>
        <taxon>Dikarya</taxon>
        <taxon>Ascomycota</taxon>
        <taxon>Pezizomycotina</taxon>
        <taxon>Sordariomycetes</taxon>
        <taxon>Sordariomycetidae</taxon>
        <taxon>Sordariales</taxon>
        <taxon>Lasiosphaeriaceae</taxon>
        <taxon>Cercophora</taxon>
    </lineage>
</organism>
<evidence type="ECO:0000256" key="2">
    <source>
        <dbReference type="ARBA" id="ARBA00010617"/>
    </source>
</evidence>
<accession>A0AA39Y5H1</accession>
<protein>
    <submittedName>
        <fullName evidence="10">N-alkane-inducible cytochrome P450</fullName>
    </submittedName>
</protein>